<dbReference type="Gene3D" id="3.30.1540.20">
    <property type="entry name" value="MutL, C-terminal domain, dimerisation subdomain"/>
    <property type="match status" value="2"/>
</dbReference>
<dbReference type="GO" id="GO:0016887">
    <property type="term" value="F:ATP hydrolysis activity"/>
    <property type="evidence" value="ECO:0007669"/>
    <property type="project" value="InterPro"/>
</dbReference>
<dbReference type="GO" id="GO:0140664">
    <property type="term" value="F:ATP-dependent DNA damage sensor activity"/>
    <property type="evidence" value="ECO:0007669"/>
    <property type="project" value="InterPro"/>
</dbReference>
<dbReference type="InterPro" id="IPR038973">
    <property type="entry name" value="MutL/Mlh/Pms-like"/>
</dbReference>
<feature type="region of interest" description="Disordered" evidence="2">
    <location>
        <begin position="458"/>
        <end position="486"/>
    </location>
</feature>
<accession>A0A9P4RCP2</accession>
<dbReference type="Proteomes" id="UP000799444">
    <property type="component" value="Unassembled WGS sequence"/>
</dbReference>
<keyword evidence="5" id="KW-1185">Reference proteome</keyword>
<dbReference type="PANTHER" id="PTHR10073:SF47">
    <property type="entry name" value="DNA MISMATCH REPAIR PROTEIN MLH3"/>
    <property type="match status" value="1"/>
</dbReference>
<proteinExistence type="inferred from homology"/>
<dbReference type="EMBL" id="ML996099">
    <property type="protein sequence ID" value="KAF2740661.1"/>
    <property type="molecule type" value="Genomic_DNA"/>
</dbReference>
<evidence type="ECO:0000256" key="2">
    <source>
        <dbReference type="SAM" id="MobiDB-lite"/>
    </source>
</evidence>
<dbReference type="SUPFAM" id="SSF55874">
    <property type="entry name" value="ATPase domain of HSP90 chaperone/DNA topoisomerase II/histidine kinase"/>
    <property type="match status" value="1"/>
</dbReference>
<feature type="domain" description="MutL C-terminal dimerisation" evidence="3">
    <location>
        <begin position="717"/>
        <end position="929"/>
    </location>
</feature>
<dbReference type="GO" id="GO:0032300">
    <property type="term" value="C:mismatch repair complex"/>
    <property type="evidence" value="ECO:0007669"/>
    <property type="project" value="InterPro"/>
</dbReference>
<dbReference type="InterPro" id="IPR014790">
    <property type="entry name" value="MutL_C"/>
</dbReference>
<organism evidence="4 5">
    <name type="scientific">Polyplosphaeria fusca</name>
    <dbReference type="NCBI Taxonomy" id="682080"/>
    <lineage>
        <taxon>Eukaryota</taxon>
        <taxon>Fungi</taxon>
        <taxon>Dikarya</taxon>
        <taxon>Ascomycota</taxon>
        <taxon>Pezizomycotina</taxon>
        <taxon>Dothideomycetes</taxon>
        <taxon>Pleosporomycetidae</taxon>
        <taxon>Pleosporales</taxon>
        <taxon>Tetraplosphaeriaceae</taxon>
        <taxon>Polyplosphaeria</taxon>
    </lineage>
</organism>
<dbReference type="InterPro" id="IPR037198">
    <property type="entry name" value="MutL_C_sf"/>
</dbReference>
<dbReference type="Gene3D" id="3.30.565.10">
    <property type="entry name" value="Histidine kinase-like ATPase, C-terminal domain"/>
    <property type="match status" value="1"/>
</dbReference>
<evidence type="ECO:0000313" key="4">
    <source>
        <dbReference type="EMBL" id="KAF2740661.1"/>
    </source>
</evidence>
<protein>
    <recommendedName>
        <fullName evidence="3">MutL C-terminal dimerisation domain-containing protein</fullName>
    </recommendedName>
</protein>
<dbReference type="SUPFAM" id="SSF118116">
    <property type="entry name" value="DNA mismatch repair protein MutL"/>
    <property type="match status" value="1"/>
</dbReference>
<dbReference type="SMART" id="SM00853">
    <property type="entry name" value="MutL_C"/>
    <property type="match status" value="1"/>
</dbReference>
<comment type="similarity">
    <text evidence="1">Belongs to the DNA mismatch repair MutL/HexB family.</text>
</comment>
<sequence length="1003" mass="110463">MPDPAGGAIRPLPDDVAAQIKSSVAITSLVAVVLELIHNALDAHATQIDATVDFARGSCSVQDNGLGIAPLEFTEAGGLGKLHHTSKYSSHEACLGQDGTFLASLAAMSLLTITSHHHGHRSHNSITFHHSKPINRQLPALSQHEISHHKHGTRATVRNLFGNLPVRVKHRSVAVQEKAESGRLWEALRKEITGTLLSWEKVVSVKVRDSQNKVAMKCNSQAADTGLSPKPHSSSLDAMLHILTQTNYITIDDWASWVPVSASTSSISIRGAICLDPAPSKRIQFFSFGVRFLPSDSGHNELYDQVNRIFDRSSFGTVEDGLDEDEKVRRESDKRYKNNSFTNRQLRGQKGVDRFPMFHLRVSLRDATVSNAAGKNYFDDEVHLQAVIEVLNVMITQWLETHHFRPLKQRKQRTLPEKPTTTSASEEDVGMMQLPHVSTTCGRNEGLPAVAFSRAKSTPISAKKRRPVSTSSKIGPERLQQPPFPEWSRIKSGKAQFYDKIWASDQPVRDVEADNPSLGIPVSEQLDSEDASSRGTDIIRSPDVLPEAPNTSVYCTNAEDHVDCTDSTATGDNNPPGNCIIWTNPSTRQTFLLDVRTGAIIPRSVPRPLHPAHDSTIAGSLTEFNKPVRLPQHTNLSNGDKSSWINGFLESWDNPVFAPVERSIPQTTVEWHQCRNTASSGAEGLKNLHIDTDKIFREASAPSSSKLSKQGLREAEVVAQLDKKFILVKMHTFARPWPNPDSDSDVLILIDQHAADERIRVEALLSELCQPPPAAQSQTQHCSKLGQRSKVVCSILEKPILFSVSAQEREHFISYAARFSAWGILYDVLTSMPPKKVQSTLSVSTLPPAISERCRSDPKLLISFLRAAVWTYVDEAGFLPLPWAAPDLVAGEEADSPSWLKQLSTCPQGLVDMINSRACRSAIMFNDELSVDECRALVKQLSSCVFPFMCAHGRPSMIPLVNLGTSGLAIDSGESSGLTPTDPEPCTQSFVDAWRKWKLSPTP</sequence>
<dbReference type="InterPro" id="IPR036890">
    <property type="entry name" value="HATPase_C_sf"/>
</dbReference>
<gene>
    <name evidence="4" type="ORF">EJ04DRAFT_162165</name>
</gene>
<evidence type="ECO:0000259" key="3">
    <source>
        <dbReference type="SMART" id="SM00853"/>
    </source>
</evidence>
<dbReference type="InterPro" id="IPR042120">
    <property type="entry name" value="MutL_C_dimsub"/>
</dbReference>
<dbReference type="GO" id="GO:0005524">
    <property type="term" value="F:ATP binding"/>
    <property type="evidence" value="ECO:0007669"/>
    <property type="project" value="InterPro"/>
</dbReference>
<feature type="region of interest" description="Disordered" evidence="2">
    <location>
        <begin position="514"/>
        <end position="545"/>
    </location>
</feature>
<dbReference type="PANTHER" id="PTHR10073">
    <property type="entry name" value="DNA MISMATCH REPAIR PROTEIN MLH, PMS, MUTL"/>
    <property type="match status" value="1"/>
</dbReference>
<evidence type="ECO:0000256" key="1">
    <source>
        <dbReference type="ARBA" id="ARBA00006082"/>
    </source>
</evidence>
<dbReference type="OrthoDB" id="429932at2759"/>
<dbReference type="AlphaFoldDB" id="A0A9P4RCP2"/>
<dbReference type="Pfam" id="PF13589">
    <property type="entry name" value="HATPase_c_3"/>
    <property type="match status" value="1"/>
</dbReference>
<dbReference type="GO" id="GO:0006298">
    <property type="term" value="P:mismatch repair"/>
    <property type="evidence" value="ECO:0007669"/>
    <property type="project" value="InterPro"/>
</dbReference>
<name>A0A9P4RCP2_9PLEO</name>
<evidence type="ECO:0000313" key="5">
    <source>
        <dbReference type="Proteomes" id="UP000799444"/>
    </source>
</evidence>
<comment type="caution">
    <text evidence="4">The sequence shown here is derived from an EMBL/GenBank/DDBJ whole genome shotgun (WGS) entry which is preliminary data.</text>
</comment>
<reference evidence="4" key="1">
    <citation type="journal article" date="2020" name="Stud. Mycol.">
        <title>101 Dothideomycetes genomes: a test case for predicting lifestyles and emergence of pathogens.</title>
        <authorList>
            <person name="Haridas S."/>
            <person name="Albert R."/>
            <person name="Binder M."/>
            <person name="Bloem J."/>
            <person name="Labutti K."/>
            <person name="Salamov A."/>
            <person name="Andreopoulos B."/>
            <person name="Baker S."/>
            <person name="Barry K."/>
            <person name="Bills G."/>
            <person name="Bluhm B."/>
            <person name="Cannon C."/>
            <person name="Castanera R."/>
            <person name="Culley D."/>
            <person name="Daum C."/>
            <person name="Ezra D."/>
            <person name="Gonzalez J."/>
            <person name="Henrissat B."/>
            <person name="Kuo A."/>
            <person name="Liang C."/>
            <person name="Lipzen A."/>
            <person name="Lutzoni F."/>
            <person name="Magnuson J."/>
            <person name="Mondo S."/>
            <person name="Nolan M."/>
            <person name="Ohm R."/>
            <person name="Pangilinan J."/>
            <person name="Park H.-J."/>
            <person name="Ramirez L."/>
            <person name="Alfaro M."/>
            <person name="Sun H."/>
            <person name="Tritt A."/>
            <person name="Yoshinaga Y."/>
            <person name="Zwiers L.-H."/>
            <person name="Turgeon B."/>
            <person name="Goodwin S."/>
            <person name="Spatafora J."/>
            <person name="Crous P."/>
            <person name="Grigoriev I."/>
        </authorList>
    </citation>
    <scope>NUCLEOTIDE SEQUENCE</scope>
    <source>
        <strain evidence="4">CBS 125425</strain>
    </source>
</reference>